<dbReference type="PRINTS" id="PR01407">
    <property type="entry name" value="BUTYPHLNCDUF"/>
</dbReference>
<dbReference type="InterPro" id="IPR001870">
    <property type="entry name" value="B30.2/SPRY"/>
</dbReference>
<evidence type="ECO:0000256" key="1">
    <source>
        <dbReference type="ARBA" id="ARBA00022588"/>
    </source>
</evidence>
<dbReference type="Pfam" id="PF00643">
    <property type="entry name" value="zf-B_box"/>
    <property type="match status" value="1"/>
</dbReference>
<dbReference type="OMA" id="WHPFCLA"/>
<dbReference type="InterPro" id="IPR043136">
    <property type="entry name" value="B30.2/SPRY_sf"/>
</dbReference>
<keyword evidence="1" id="KW-0399">Innate immunity</keyword>
<evidence type="ECO:0000313" key="11">
    <source>
        <dbReference type="Ensembl" id="ENSEBUP00000008570.1"/>
    </source>
</evidence>
<name>A0A8C4Q1G1_EPTBU</name>
<dbReference type="GO" id="GO:0008270">
    <property type="term" value="F:zinc ion binding"/>
    <property type="evidence" value="ECO:0007669"/>
    <property type="project" value="UniProtKB-KW"/>
</dbReference>
<evidence type="ECO:0000259" key="9">
    <source>
        <dbReference type="PROSITE" id="PS50119"/>
    </source>
</evidence>
<dbReference type="Ensembl" id="ENSEBUT00000009076.1">
    <property type="protein sequence ID" value="ENSEBUP00000008570.1"/>
    <property type="gene ID" value="ENSEBUG00000005544.1"/>
</dbReference>
<dbReference type="InterPro" id="IPR006574">
    <property type="entry name" value="PRY"/>
</dbReference>
<evidence type="ECO:0000259" key="8">
    <source>
        <dbReference type="PROSITE" id="PS50089"/>
    </source>
</evidence>
<keyword evidence="2" id="KW-0479">Metal-binding</keyword>
<evidence type="ECO:0000259" key="10">
    <source>
        <dbReference type="PROSITE" id="PS50188"/>
    </source>
</evidence>
<keyword evidence="12" id="KW-1185">Reference proteome</keyword>
<feature type="domain" description="B box-type" evidence="9">
    <location>
        <begin position="159"/>
        <end position="199"/>
    </location>
</feature>
<dbReference type="InterPro" id="IPR003877">
    <property type="entry name" value="SPRY_dom"/>
</dbReference>
<dbReference type="InterPro" id="IPR003879">
    <property type="entry name" value="Butyrophylin_SPRY"/>
</dbReference>
<evidence type="ECO:0000256" key="2">
    <source>
        <dbReference type="ARBA" id="ARBA00022723"/>
    </source>
</evidence>
<accession>A0A8C4Q1G1</accession>
<dbReference type="SMART" id="SM00449">
    <property type="entry name" value="SPRY"/>
    <property type="match status" value="1"/>
</dbReference>
<proteinExistence type="predicted"/>
<keyword evidence="7" id="KW-0175">Coiled coil</keyword>
<dbReference type="PANTHER" id="PTHR25465:SF31">
    <property type="entry name" value="RING-TYPE DOMAIN-CONTAINING PROTEIN"/>
    <property type="match status" value="1"/>
</dbReference>
<feature type="coiled-coil region" evidence="7">
    <location>
        <begin position="257"/>
        <end position="298"/>
    </location>
</feature>
<dbReference type="Gene3D" id="3.30.40.10">
    <property type="entry name" value="Zinc/RING finger domain, C3HC4 (zinc finger)"/>
    <property type="match status" value="1"/>
</dbReference>
<dbReference type="Gene3D" id="4.10.830.40">
    <property type="match status" value="1"/>
</dbReference>
<dbReference type="SMART" id="SM00184">
    <property type="entry name" value="RING"/>
    <property type="match status" value="1"/>
</dbReference>
<dbReference type="SUPFAM" id="SSF57850">
    <property type="entry name" value="RING/U-box"/>
    <property type="match status" value="1"/>
</dbReference>
<dbReference type="SUPFAM" id="SSF49899">
    <property type="entry name" value="Concanavalin A-like lectins/glucanases"/>
    <property type="match status" value="1"/>
</dbReference>
<feature type="domain" description="RING-type" evidence="8">
    <location>
        <begin position="18"/>
        <end position="61"/>
    </location>
</feature>
<reference evidence="11" key="2">
    <citation type="submission" date="2025-09" db="UniProtKB">
        <authorList>
            <consortium name="Ensembl"/>
        </authorList>
    </citation>
    <scope>IDENTIFICATION</scope>
</reference>
<dbReference type="Proteomes" id="UP000694388">
    <property type="component" value="Unplaced"/>
</dbReference>
<evidence type="ECO:0000256" key="3">
    <source>
        <dbReference type="ARBA" id="ARBA00022771"/>
    </source>
</evidence>
<dbReference type="PROSITE" id="PS00518">
    <property type="entry name" value="ZF_RING_1"/>
    <property type="match status" value="1"/>
</dbReference>
<sequence length="524" mass="59824">MAYFSSSDVGDSLDELICPVCFELYEEPIALPCGHSFCRMCIETSWESREEDTGCVCPNCREVFPQKPKLKKIVIIANLVENIKLKKREVGLGVEVRDAEHGGVKVKERVKSGGTDSYCEVCNREAAKRCVPCEILCCAQHLKPHKQKGHKLVDPGVKIEEQRCNDHGKPILLYCKDDGSLMCITCMGGKHQDHNVVGVEFALAELKLSKSVKKWLFMYYIHIIQSGRDAEDMLEEKRRRVCQFVNESVDLMKSQINKRKMEKLSLLGKQREKLEQQMESLRQGKSTMQTALQNLEDMSFLQVCGYKQIVAIYVFVWITLIPKGYKKRFMCFCVSVRLPNNVLRPRLMSLDGRTLSLDQNSAHPRIKVSPDLRTATLTGTEHLYPEHPDRFDYSYQVVSFESFSSSHHYWEVDVSLSSLCAIGICLNSMRRKGRGCGLGGNHESWCLWKRNHKYSAWHNNQGTLLSMPGDPERFGFFLDCEAGELTCFGDSRVLHVFRGNFMDPVKPAIGVYYPNDGSVRFFSF</sequence>
<evidence type="ECO:0000256" key="7">
    <source>
        <dbReference type="SAM" id="Coils"/>
    </source>
</evidence>
<dbReference type="AlphaFoldDB" id="A0A8C4Q1G1"/>
<dbReference type="GO" id="GO:0045087">
    <property type="term" value="P:innate immune response"/>
    <property type="evidence" value="ECO:0007669"/>
    <property type="project" value="UniProtKB-KW"/>
</dbReference>
<evidence type="ECO:0000313" key="12">
    <source>
        <dbReference type="Proteomes" id="UP000694388"/>
    </source>
</evidence>
<keyword evidence="3 6" id="KW-0863">Zinc-finger</keyword>
<dbReference type="SMART" id="SM00336">
    <property type="entry name" value="BBOX"/>
    <property type="match status" value="1"/>
</dbReference>
<dbReference type="Gene3D" id="3.30.160.60">
    <property type="entry name" value="Classic Zinc Finger"/>
    <property type="match status" value="1"/>
</dbReference>
<dbReference type="InterPro" id="IPR013083">
    <property type="entry name" value="Znf_RING/FYVE/PHD"/>
</dbReference>
<dbReference type="SMART" id="SM00589">
    <property type="entry name" value="PRY"/>
    <property type="match status" value="1"/>
</dbReference>
<dbReference type="InterPro" id="IPR051051">
    <property type="entry name" value="E3_ubiq-ligase_TRIM/RNF"/>
</dbReference>
<evidence type="ECO:0000256" key="6">
    <source>
        <dbReference type="PROSITE-ProRule" id="PRU00024"/>
    </source>
</evidence>
<keyword evidence="4" id="KW-0862">Zinc</keyword>
<dbReference type="InterPro" id="IPR027370">
    <property type="entry name" value="Znf-RING_euk"/>
</dbReference>
<dbReference type="PROSITE" id="PS50089">
    <property type="entry name" value="ZF_RING_2"/>
    <property type="match status" value="1"/>
</dbReference>
<dbReference type="InterPro" id="IPR013320">
    <property type="entry name" value="ConA-like_dom_sf"/>
</dbReference>
<dbReference type="InterPro" id="IPR017907">
    <property type="entry name" value="Znf_RING_CS"/>
</dbReference>
<organism evidence="11 12">
    <name type="scientific">Eptatretus burgeri</name>
    <name type="common">Inshore hagfish</name>
    <dbReference type="NCBI Taxonomy" id="7764"/>
    <lineage>
        <taxon>Eukaryota</taxon>
        <taxon>Metazoa</taxon>
        <taxon>Chordata</taxon>
        <taxon>Craniata</taxon>
        <taxon>Vertebrata</taxon>
        <taxon>Cyclostomata</taxon>
        <taxon>Myxini</taxon>
        <taxon>Myxiniformes</taxon>
        <taxon>Myxinidae</taxon>
        <taxon>Eptatretinae</taxon>
        <taxon>Eptatretus</taxon>
    </lineage>
</organism>
<dbReference type="Pfam" id="PF13765">
    <property type="entry name" value="PRY"/>
    <property type="match status" value="1"/>
</dbReference>
<evidence type="ECO:0000256" key="4">
    <source>
        <dbReference type="ARBA" id="ARBA00022833"/>
    </source>
</evidence>
<evidence type="ECO:0000256" key="5">
    <source>
        <dbReference type="ARBA" id="ARBA00022859"/>
    </source>
</evidence>
<dbReference type="Pfam" id="PF00622">
    <property type="entry name" value="SPRY"/>
    <property type="match status" value="1"/>
</dbReference>
<dbReference type="GO" id="GO:0005737">
    <property type="term" value="C:cytoplasm"/>
    <property type="evidence" value="ECO:0007669"/>
    <property type="project" value="UniProtKB-ARBA"/>
</dbReference>
<reference evidence="11" key="1">
    <citation type="submission" date="2025-08" db="UniProtKB">
        <authorList>
            <consortium name="Ensembl"/>
        </authorList>
    </citation>
    <scope>IDENTIFICATION</scope>
</reference>
<dbReference type="PANTHER" id="PTHR25465">
    <property type="entry name" value="B-BOX DOMAIN CONTAINING"/>
    <property type="match status" value="1"/>
</dbReference>
<keyword evidence="5" id="KW-0391">Immunity</keyword>
<protein>
    <submittedName>
        <fullName evidence="11">Uncharacterized protein</fullName>
    </submittedName>
</protein>
<dbReference type="PROSITE" id="PS50188">
    <property type="entry name" value="B302_SPRY"/>
    <property type="match status" value="1"/>
</dbReference>
<dbReference type="Pfam" id="PF13445">
    <property type="entry name" value="zf-RING_UBOX"/>
    <property type="match status" value="1"/>
</dbReference>
<dbReference type="SUPFAM" id="SSF57845">
    <property type="entry name" value="B-box zinc-binding domain"/>
    <property type="match status" value="1"/>
</dbReference>
<dbReference type="PROSITE" id="PS50119">
    <property type="entry name" value="ZF_BBOX"/>
    <property type="match status" value="1"/>
</dbReference>
<dbReference type="InterPro" id="IPR001841">
    <property type="entry name" value="Znf_RING"/>
</dbReference>
<dbReference type="GeneTree" id="ENSGT01030000234583"/>
<dbReference type="CDD" id="cd19769">
    <property type="entry name" value="Bbox2_TRIM16-like"/>
    <property type="match status" value="1"/>
</dbReference>
<dbReference type="Gene3D" id="2.60.120.920">
    <property type="match status" value="1"/>
</dbReference>
<dbReference type="InterPro" id="IPR000315">
    <property type="entry name" value="Znf_B-box"/>
</dbReference>
<feature type="domain" description="B30.2/SPRY" evidence="10">
    <location>
        <begin position="334"/>
        <end position="524"/>
    </location>
</feature>